<organism evidence="1 2">
    <name type="scientific">Rhizobium herbae</name>
    <dbReference type="NCBI Taxonomy" id="508661"/>
    <lineage>
        <taxon>Bacteria</taxon>
        <taxon>Pseudomonadati</taxon>
        <taxon>Pseudomonadota</taxon>
        <taxon>Alphaproteobacteria</taxon>
        <taxon>Hyphomicrobiales</taxon>
        <taxon>Rhizobiaceae</taxon>
        <taxon>Rhizobium/Agrobacterium group</taxon>
        <taxon>Rhizobium</taxon>
    </lineage>
</organism>
<dbReference type="RefSeq" id="WP_209851671.1">
    <property type="nucleotide sequence ID" value="NZ_JAGGJV010000003.1"/>
</dbReference>
<evidence type="ECO:0000313" key="1">
    <source>
        <dbReference type="EMBL" id="MBP1858654.1"/>
    </source>
</evidence>
<protein>
    <submittedName>
        <fullName evidence="1">Uncharacterized protein</fullName>
    </submittedName>
</protein>
<comment type="caution">
    <text evidence="1">The sequence shown here is derived from an EMBL/GenBank/DDBJ whole genome shotgun (WGS) entry which is preliminary data.</text>
</comment>
<dbReference type="EMBL" id="JAGGJV010000003">
    <property type="protein sequence ID" value="MBP1858654.1"/>
    <property type="molecule type" value="Genomic_DNA"/>
</dbReference>
<keyword evidence="2" id="KW-1185">Reference proteome</keyword>
<gene>
    <name evidence="1" type="ORF">J2Z75_002162</name>
</gene>
<reference evidence="1 2" key="1">
    <citation type="submission" date="2021-03" db="EMBL/GenBank/DDBJ databases">
        <title>Genomic Encyclopedia of Type Strains, Phase IV (KMG-IV): sequencing the most valuable type-strain genomes for metagenomic binning, comparative biology and taxonomic classification.</title>
        <authorList>
            <person name="Goeker M."/>
        </authorList>
    </citation>
    <scope>NUCLEOTIDE SEQUENCE [LARGE SCALE GENOMIC DNA]</scope>
    <source>
        <strain evidence="1 2">DSM 26427</strain>
    </source>
</reference>
<evidence type="ECO:0000313" key="2">
    <source>
        <dbReference type="Proteomes" id="UP000823786"/>
    </source>
</evidence>
<name>A0ABS4EL27_9HYPH</name>
<proteinExistence type="predicted"/>
<dbReference type="Proteomes" id="UP000823786">
    <property type="component" value="Unassembled WGS sequence"/>
</dbReference>
<sequence length="58" mass="6914">MFYHGGMTLGYLTPPAKKEKAIRVEMPVKQAREEQTETEQERNQELSRAFLTPWHLFY</sequence>
<accession>A0ABS4EL27</accession>